<keyword evidence="8 11" id="KW-0411">Iron-sulfur</keyword>
<dbReference type="InterPro" id="IPR001566">
    <property type="entry name" value="23S_rRNA_MeTrfase_RlmD"/>
</dbReference>
<evidence type="ECO:0000256" key="12">
    <source>
        <dbReference type="PROSITE-ProRule" id="PRU01024"/>
    </source>
</evidence>
<keyword evidence="2 11" id="KW-0698">rRNA processing</keyword>
<keyword evidence="4 11" id="KW-0808">Transferase</keyword>
<dbReference type="PROSITE" id="PS50926">
    <property type="entry name" value="TRAM"/>
    <property type="match status" value="1"/>
</dbReference>
<keyword evidence="6 11" id="KW-0479">Metal-binding</keyword>
<dbReference type="Proteomes" id="UP000186895">
    <property type="component" value="Unassembled WGS sequence"/>
</dbReference>
<feature type="binding site" evidence="11">
    <location>
        <position position="313"/>
    </location>
    <ligand>
        <name>S-adenosyl-L-methionine</name>
        <dbReference type="ChEBI" id="CHEBI:59789"/>
    </ligand>
</feature>
<evidence type="ECO:0000256" key="9">
    <source>
        <dbReference type="ARBA" id="ARBA00052756"/>
    </source>
</evidence>
<dbReference type="PANTHER" id="PTHR11061">
    <property type="entry name" value="RNA M5U METHYLTRANSFERASE"/>
    <property type="match status" value="1"/>
</dbReference>
<feature type="binding site" evidence="11 12">
    <location>
        <position position="308"/>
    </location>
    <ligand>
        <name>S-adenosyl-L-methionine</name>
        <dbReference type="ChEBI" id="CHEBI:59789"/>
    </ligand>
</feature>
<evidence type="ECO:0000256" key="8">
    <source>
        <dbReference type="ARBA" id="ARBA00023014"/>
    </source>
</evidence>
<dbReference type="EMBL" id="FTMN01000003">
    <property type="protein sequence ID" value="SIQ29269.1"/>
    <property type="molecule type" value="Genomic_DNA"/>
</dbReference>
<dbReference type="InterPro" id="IPR010280">
    <property type="entry name" value="U5_MeTrfase_fam"/>
</dbReference>
<evidence type="ECO:0000256" key="2">
    <source>
        <dbReference type="ARBA" id="ARBA00022552"/>
    </source>
</evidence>
<dbReference type="GO" id="GO:0051539">
    <property type="term" value="F:4 iron, 4 sulfur cluster binding"/>
    <property type="evidence" value="ECO:0007669"/>
    <property type="project" value="UniProtKB-KW"/>
</dbReference>
<feature type="binding site" evidence="11">
    <location>
        <position position="95"/>
    </location>
    <ligand>
        <name>[4Fe-4S] cluster</name>
        <dbReference type="ChEBI" id="CHEBI:49883"/>
    </ligand>
</feature>
<dbReference type="HAMAP" id="MF_01010">
    <property type="entry name" value="23SrRNA_methyltr_RlmD"/>
    <property type="match status" value="1"/>
</dbReference>
<feature type="binding site" evidence="11">
    <location>
        <position position="177"/>
    </location>
    <ligand>
        <name>[4Fe-4S] cluster</name>
        <dbReference type="ChEBI" id="CHEBI:49883"/>
    </ligand>
</feature>
<feature type="binding site" evidence="11">
    <location>
        <position position="98"/>
    </location>
    <ligand>
        <name>[4Fe-4S] cluster</name>
        <dbReference type="ChEBI" id="CHEBI:49883"/>
    </ligand>
</feature>
<dbReference type="SUPFAM" id="SSF50249">
    <property type="entry name" value="Nucleic acid-binding proteins"/>
    <property type="match status" value="1"/>
</dbReference>
<evidence type="ECO:0000256" key="10">
    <source>
        <dbReference type="ARBA" id="ARBA00059995"/>
    </source>
</evidence>
<evidence type="ECO:0000256" key="11">
    <source>
        <dbReference type="HAMAP-Rule" id="MF_01010"/>
    </source>
</evidence>
<evidence type="ECO:0000313" key="17">
    <source>
        <dbReference type="Proteomes" id="UP000186895"/>
    </source>
</evidence>
<comment type="similarity">
    <text evidence="11">Belongs to the class I-like SAM-binding methyltransferase superfamily. RNA M5U methyltransferase family. RlmD subfamily.</text>
</comment>
<evidence type="ECO:0000256" key="3">
    <source>
        <dbReference type="ARBA" id="ARBA00022603"/>
    </source>
</evidence>
<reference evidence="17" key="1">
    <citation type="submission" date="2017-01" db="EMBL/GenBank/DDBJ databases">
        <authorList>
            <person name="Varghese N."/>
            <person name="Submissions S."/>
        </authorList>
    </citation>
    <scope>NUCLEOTIDE SEQUENCE [LARGE SCALE GENOMIC DNA]</scope>
    <source>
        <strain evidence="17">DSM 7027</strain>
    </source>
</reference>
<dbReference type="FunFam" id="3.40.50.150:FF:000009">
    <property type="entry name" value="23S rRNA (Uracil(1939)-C(5))-methyltransferase RlmD"/>
    <property type="match status" value="1"/>
</dbReference>
<evidence type="ECO:0000256" key="13">
    <source>
        <dbReference type="PROSITE-ProRule" id="PRU10015"/>
    </source>
</evidence>
<feature type="active site" evidence="13">
    <location>
        <position position="403"/>
    </location>
</feature>
<keyword evidence="17" id="KW-1185">Reference proteome</keyword>
<evidence type="ECO:0000256" key="1">
    <source>
        <dbReference type="ARBA" id="ARBA00022485"/>
    </source>
</evidence>
<sequence>MRRSRIKYGGPSKRRTPSTSIDSTHTLKVERLSHEGRGVGLIDGKTTFIADALPGEEVEVRIEETHKRYNTARVIQRHTDSPDRVLPLCAHYGHCGGCDLQHLHIEAQRQHKSRQVLDQLQRYANVEPEEILPPLVADASGYRRSARIGINQRQRDGEVIVGFRRRGSNKLLDIDSCPVMDKQLQPVFALLREALHDQGDVRRITHADISRGDQGGYLRLRCTRGLPEHLQVRLQQVADELDLVLEIALDNSASTDAQALYSLPGQDLSLAFASTDFIQVNAAINQAMVNQALEWLAPSTEERVLDLFSGLGNFTLPLAQKAAQVVGVEGSDTMVERARSNAEQASLNNVSFYRADLTQTFRHAPWFREGFDLILLDPPRTGARETVNQLASYGAKRILYISCNPSALVADLAPLLEQGYRIKRFGIMDMFPQTAHVESMLLLVHPDA</sequence>
<dbReference type="eggNOG" id="COG2265">
    <property type="taxonomic scope" value="Bacteria"/>
</dbReference>
<feature type="binding site" evidence="11">
    <location>
        <position position="89"/>
    </location>
    <ligand>
        <name>[4Fe-4S] cluster</name>
        <dbReference type="ChEBI" id="CHEBI:49883"/>
    </ligand>
</feature>
<dbReference type="CDD" id="cd02440">
    <property type="entry name" value="AdoMet_MTases"/>
    <property type="match status" value="1"/>
</dbReference>
<dbReference type="Gene3D" id="2.40.50.1070">
    <property type="match status" value="1"/>
</dbReference>
<feature type="binding site" evidence="11">
    <location>
        <position position="356"/>
    </location>
    <ligand>
        <name>S-adenosyl-L-methionine</name>
        <dbReference type="ChEBI" id="CHEBI:59789"/>
    </ligand>
</feature>
<dbReference type="PANTHER" id="PTHR11061:SF49">
    <property type="entry name" value="23S RRNA (URACIL(1939)-C(5))-METHYLTRANSFERASE RLMD"/>
    <property type="match status" value="1"/>
</dbReference>
<name>A0A1N6RKF3_9GAMM</name>
<evidence type="ECO:0000256" key="7">
    <source>
        <dbReference type="ARBA" id="ARBA00023004"/>
    </source>
</evidence>
<accession>A0A1N6RKF3</accession>
<evidence type="ECO:0000256" key="5">
    <source>
        <dbReference type="ARBA" id="ARBA00022691"/>
    </source>
</evidence>
<proteinExistence type="inferred from homology"/>
<keyword evidence="1 11" id="KW-0004">4Fe-4S</keyword>
<dbReference type="InterPro" id="IPR030390">
    <property type="entry name" value="MeTrfase_TrmA_AS"/>
</dbReference>
<feature type="binding site" evidence="11 12">
    <location>
        <position position="329"/>
    </location>
    <ligand>
        <name>S-adenosyl-L-methionine</name>
        <dbReference type="ChEBI" id="CHEBI:59789"/>
    </ligand>
</feature>
<dbReference type="InterPro" id="IPR002792">
    <property type="entry name" value="TRAM_dom"/>
</dbReference>
<keyword evidence="7 11" id="KW-0408">Iron</keyword>
<dbReference type="SUPFAM" id="SSF53335">
    <property type="entry name" value="S-adenosyl-L-methionine-dependent methyltransferases"/>
    <property type="match status" value="1"/>
</dbReference>
<dbReference type="STRING" id="49186.SAMN05421647_103384"/>
<evidence type="ECO:0000313" key="16">
    <source>
        <dbReference type="EMBL" id="SIQ29269.1"/>
    </source>
</evidence>
<dbReference type="GO" id="GO:0005506">
    <property type="term" value="F:iron ion binding"/>
    <property type="evidence" value="ECO:0007669"/>
    <property type="project" value="UniProtKB-UniRule"/>
</dbReference>
<dbReference type="InterPro" id="IPR030391">
    <property type="entry name" value="MeTrfase_TrmA_CS"/>
</dbReference>
<evidence type="ECO:0000256" key="6">
    <source>
        <dbReference type="ARBA" id="ARBA00022723"/>
    </source>
</evidence>
<dbReference type="RefSeq" id="WP_076462527.1">
    <property type="nucleotide sequence ID" value="NZ_FTMN01000003.1"/>
</dbReference>
<protein>
    <recommendedName>
        <fullName evidence="11">23S rRNA (uracil(1939)-C(5))-methyltransferase RlmD</fullName>
        <ecNumber evidence="11">2.1.1.190</ecNumber>
    </recommendedName>
    <alternativeName>
        <fullName evidence="11">23S rRNA(m5U1939)-methyltransferase</fullName>
    </alternativeName>
</protein>
<organism evidence="16 17">
    <name type="scientific">Marinobacterium stanieri</name>
    <dbReference type="NCBI Taxonomy" id="49186"/>
    <lineage>
        <taxon>Bacteria</taxon>
        <taxon>Pseudomonadati</taxon>
        <taxon>Pseudomonadota</taxon>
        <taxon>Gammaproteobacteria</taxon>
        <taxon>Oceanospirillales</taxon>
        <taxon>Oceanospirillaceae</taxon>
        <taxon>Marinobacterium</taxon>
    </lineage>
</organism>
<feature type="active site" description="Nucleophile" evidence="11 12">
    <location>
        <position position="403"/>
    </location>
</feature>
<feature type="domain" description="TRAM" evidence="15">
    <location>
        <begin position="18"/>
        <end position="76"/>
    </location>
</feature>
<dbReference type="NCBIfam" id="TIGR00479">
    <property type="entry name" value="rumA"/>
    <property type="match status" value="1"/>
</dbReference>
<dbReference type="Pfam" id="PF05958">
    <property type="entry name" value="tRNA_U5-meth_tr"/>
    <property type="match status" value="1"/>
</dbReference>
<feature type="region of interest" description="Disordered" evidence="14">
    <location>
        <begin position="1"/>
        <end position="22"/>
    </location>
</feature>
<dbReference type="GO" id="GO:0003723">
    <property type="term" value="F:RNA binding"/>
    <property type="evidence" value="ECO:0007669"/>
    <property type="project" value="InterPro"/>
</dbReference>
<dbReference type="InterPro" id="IPR012340">
    <property type="entry name" value="NA-bd_OB-fold"/>
</dbReference>
<dbReference type="PROSITE" id="PS01231">
    <property type="entry name" value="TRMA_2"/>
    <property type="match status" value="1"/>
</dbReference>
<gene>
    <name evidence="11" type="primary">rlmD</name>
    <name evidence="16" type="ORF">SAMN05421647_103384</name>
</gene>
<dbReference type="Gene3D" id="3.40.50.150">
    <property type="entry name" value="Vaccinia Virus protein VP39"/>
    <property type="match status" value="1"/>
</dbReference>
<feature type="binding site" evidence="11 12">
    <location>
        <position position="377"/>
    </location>
    <ligand>
        <name>S-adenosyl-L-methionine</name>
        <dbReference type="ChEBI" id="CHEBI:59789"/>
    </ligand>
</feature>
<evidence type="ECO:0000256" key="4">
    <source>
        <dbReference type="ARBA" id="ARBA00022679"/>
    </source>
</evidence>
<dbReference type="EC" id="2.1.1.190" evidence="11"/>
<dbReference type="NCBIfam" id="NF009639">
    <property type="entry name" value="PRK13168.1"/>
    <property type="match status" value="1"/>
</dbReference>
<dbReference type="InterPro" id="IPR029063">
    <property type="entry name" value="SAM-dependent_MTases_sf"/>
</dbReference>
<dbReference type="Gene3D" id="2.40.50.140">
    <property type="entry name" value="Nucleic acid-binding proteins"/>
    <property type="match status" value="1"/>
</dbReference>
<dbReference type="Pfam" id="PF01938">
    <property type="entry name" value="TRAM"/>
    <property type="match status" value="1"/>
</dbReference>
<evidence type="ECO:0000256" key="14">
    <source>
        <dbReference type="SAM" id="MobiDB-lite"/>
    </source>
</evidence>
<dbReference type="PROSITE" id="PS01230">
    <property type="entry name" value="TRMA_1"/>
    <property type="match status" value="1"/>
</dbReference>
<dbReference type="FunFam" id="2.40.50.140:FF:000097">
    <property type="entry name" value="23S rRNA (uracil(1939)-C(5))-methyltransferase RlmD"/>
    <property type="match status" value="1"/>
</dbReference>
<feature type="compositionally biased region" description="Basic residues" evidence="14">
    <location>
        <begin position="1"/>
        <end position="16"/>
    </location>
</feature>
<dbReference type="PROSITE" id="PS51687">
    <property type="entry name" value="SAM_MT_RNA_M5U"/>
    <property type="match status" value="1"/>
</dbReference>
<evidence type="ECO:0000259" key="15">
    <source>
        <dbReference type="PROSITE" id="PS50926"/>
    </source>
</evidence>
<comment type="catalytic activity">
    <reaction evidence="9 11">
        <text>uridine(1939) in 23S rRNA + S-adenosyl-L-methionine = 5-methyluridine(1939) in 23S rRNA + S-adenosyl-L-homocysteine + H(+)</text>
        <dbReference type="Rhea" id="RHEA:42908"/>
        <dbReference type="Rhea" id="RHEA-COMP:10278"/>
        <dbReference type="Rhea" id="RHEA-COMP:10279"/>
        <dbReference type="ChEBI" id="CHEBI:15378"/>
        <dbReference type="ChEBI" id="CHEBI:57856"/>
        <dbReference type="ChEBI" id="CHEBI:59789"/>
        <dbReference type="ChEBI" id="CHEBI:65315"/>
        <dbReference type="ChEBI" id="CHEBI:74447"/>
        <dbReference type="EC" id="2.1.1.190"/>
    </reaction>
</comment>
<keyword evidence="5 11" id="KW-0949">S-adenosyl-L-methionine</keyword>
<dbReference type="GO" id="GO:0070475">
    <property type="term" value="P:rRNA base methylation"/>
    <property type="evidence" value="ECO:0007669"/>
    <property type="project" value="TreeGrafter"/>
</dbReference>
<dbReference type="AlphaFoldDB" id="A0A1N6RKF3"/>
<comment type="function">
    <text evidence="10 11">Catalyzes the formation of 5-methyl-uridine at position 1939 (m5U1939) in 23S rRNA.</text>
</comment>
<keyword evidence="3 11" id="KW-0489">Methyltransferase</keyword>
<feature type="binding site" evidence="11 12">
    <location>
        <position position="279"/>
    </location>
    <ligand>
        <name>S-adenosyl-L-methionine</name>
        <dbReference type="ChEBI" id="CHEBI:59789"/>
    </ligand>
</feature>
<dbReference type="GO" id="GO:0070041">
    <property type="term" value="F:rRNA (uridine-C5-)-methyltransferase activity"/>
    <property type="evidence" value="ECO:0007669"/>
    <property type="project" value="UniProtKB-UniRule"/>
</dbReference>